<evidence type="ECO:0000313" key="2">
    <source>
        <dbReference type="Proteomes" id="UP000269945"/>
    </source>
</evidence>
<evidence type="ECO:0000313" key="1">
    <source>
        <dbReference type="EMBL" id="VCX37137.1"/>
    </source>
</evidence>
<dbReference type="EMBL" id="CYRY02043036">
    <property type="protein sequence ID" value="VCX37137.1"/>
    <property type="molecule type" value="Genomic_DNA"/>
</dbReference>
<name>A0A9X9Q6X5_GULGU</name>
<protein>
    <submittedName>
        <fullName evidence="1">Uncharacterized protein</fullName>
    </submittedName>
</protein>
<organism evidence="1 2">
    <name type="scientific">Gulo gulo</name>
    <name type="common">Wolverine</name>
    <name type="synonym">Gluton</name>
    <dbReference type="NCBI Taxonomy" id="48420"/>
    <lineage>
        <taxon>Eukaryota</taxon>
        <taxon>Metazoa</taxon>
        <taxon>Chordata</taxon>
        <taxon>Craniata</taxon>
        <taxon>Vertebrata</taxon>
        <taxon>Euteleostomi</taxon>
        <taxon>Mammalia</taxon>
        <taxon>Eutheria</taxon>
        <taxon>Laurasiatheria</taxon>
        <taxon>Carnivora</taxon>
        <taxon>Caniformia</taxon>
        <taxon>Musteloidea</taxon>
        <taxon>Mustelidae</taxon>
        <taxon>Guloninae</taxon>
        <taxon>Gulo</taxon>
    </lineage>
</organism>
<proteinExistence type="predicted"/>
<comment type="caution">
    <text evidence="1">The sequence shown here is derived from an EMBL/GenBank/DDBJ whole genome shotgun (WGS) entry which is preliminary data.</text>
</comment>
<accession>A0A9X9Q6X5</accession>
<reference evidence="1 2" key="1">
    <citation type="submission" date="2018-10" db="EMBL/GenBank/DDBJ databases">
        <authorList>
            <person name="Ekblom R."/>
            <person name="Jareborg N."/>
        </authorList>
    </citation>
    <scope>NUCLEOTIDE SEQUENCE [LARGE SCALE GENOMIC DNA]</scope>
    <source>
        <tissue evidence="1">Muscle</tissue>
    </source>
</reference>
<keyword evidence="2" id="KW-1185">Reference proteome</keyword>
<dbReference type="AlphaFoldDB" id="A0A9X9Q6X5"/>
<gene>
    <name evidence="1" type="ORF">BN2614_LOCUS5</name>
</gene>
<sequence length="17" mass="2114">MLLNYYSRFICPSWHPS</sequence>
<dbReference type="Proteomes" id="UP000269945">
    <property type="component" value="Unassembled WGS sequence"/>
</dbReference>